<evidence type="ECO:0000313" key="1">
    <source>
        <dbReference type="EnsemblPlants" id="AVESA.00010b.r2.UnG1405890.1.CDS.1"/>
    </source>
</evidence>
<protein>
    <submittedName>
        <fullName evidence="1">Uncharacterized protein</fullName>
    </submittedName>
</protein>
<sequence>MMAMEASSVFAAFDKDGDGKVSASELRCGLVSTLGEDVSEEDAAAILATVDADGDGLLSQEEFSKLVSGAQEQDDADKRRCLMEAFGMYASSSSTMDDTTTTMITPASLRRTLSRLGSHEMGVEECRAMICRFDLDGDGALSFDEFRVMMMA</sequence>
<organism evidence="1 2">
    <name type="scientific">Avena sativa</name>
    <name type="common">Oat</name>
    <dbReference type="NCBI Taxonomy" id="4498"/>
    <lineage>
        <taxon>Eukaryota</taxon>
        <taxon>Viridiplantae</taxon>
        <taxon>Streptophyta</taxon>
        <taxon>Embryophyta</taxon>
        <taxon>Tracheophyta</taxon>
        <taxon>Spermatophyta</taxon>
        <taxon>Magnoliopsida</taxon>
        <taxon>Liliopsida</taxon>
        <taxon>Poales</taxon>
        <taxon>Poaceae</taxon>
        <taxon>BOP clade</taxon>
        <taxon>Pooideae</taxon>
        <taxon>Poodae</taxon>
        <taxon>Poeae</taxon>
        <taxon>Poeae Chloroplast Group 1 (Aveneae type)</taxon>
        <taxon>Aveninae</taxon>
        <taxon>Avena</taxon>
    </lineage>
</organism>
<name>A0ACD6AGZ8_AVESA</name>
<proteinExistence type="predicted"/>
<dbReference type="EnsemblPlants" id="AVESA.00010b.r2.UnG1405890.1">
    <property type="protein sequence ID" value="AVESA.00010b.r2.UnG1405890.1.CDS.1"/>
    <property type="gene ID" value="AVESA.00010b.r2.UnG1405890"/>
</dbReference>
<reference evidence="1" key="1">
    <citation type="submission" date="2025-09" db="UniProtKB">
        <authorList>
            <consortium name="EnsemblPlants"/>
        </authorList>
    </citation>
    <scope>IDENTIFICATION</scope>
</reference>
<keyword evidence="2" id="KW-1185">Reference proteome</keyword>
<dbReference type="Proteomes" id="UP001732700">
    <property type="component" value="Unassembled WGS sequence"/>
</dbReference>
<accession>A0ACD6AGZ8</accession>
<evidence type="ECO:0000313" key="2">
    <source>
        <dbReference type="Proteomes" id="UP001732700"/>
    </source>
</evidence>